<evidence type="ECO:0000313" key="4">
    <source>
        <dbReference type="Proteomes" id="UP000215914"/>
    </source>
</evidence>
<keyword evidence="4" id="KW-1185">Reference proteome</keyword>
<sequence>MKKMTTASEIEAQRKRHRSRPRCERSRGFTSSPLDNRPCSFSRISQSYSCVISRNLHTQPMLIDEVIKKLARMN</sequence>
<organism evidence="3 4">
    <name type="scientific">Helianthus annuus</name>
    <name type="common">Common sunflower</name>
    <dbReference type="NCBI Taxonomy" id="4232"/>
    <lineage>
        <taxon>Eukaryota</taxon>
        <taxon>Viridiplantae</taxon>
        <taxon>Streptophyta</taxon>
        <taxon>Embryophyta</taxon>
        <taxon>Tracheophyta</taxon>
        <taxon>Spermatophyta</taxon>
        <taxon>Magnoliopsida</taxon>
        <taxon>eudicotyledons</taxon>
        <taxon>Gunneridae</taxon>
        <taxon>Pentapetalae</taxon>
        <taxon>asterids</taxon>
        <taxon>campanulids</taxon>
        <taxon>Asterales</taxon>
        <taxon>Asteraceae</taxon>
        <taxon>Asteroideae</taxon>
        <taxon>Heliantheae alliance</taxon>
        <taxon>Heliantheae</taxon>
        <taxon>Helianthus</taxon>
    </lineage>
</organism>
<dbReference type="EMBL" id="MNCJ02000323">
    <property type="protein sequence ID" value="KAF5796812.1"/>
    <property type="molecule type" value="Genomic_DNA"/>
</dbReference>
<protein>
    <submittedName>
        <fullName evidence="3">Uncharacterized protein</fullName>
    </submittedName>
</protein>
<reference evidence="2" key="3">
    <citation type="submission" date="2020-06" db="EMBL/GenBank/DDBJ databases">
        <title>Helianthus annuus Genome sequencing and assembly Release 2.</title>
        <authorList>
            <person name="Gouzy J."/>
            <person name="Langlade N."/>
            <person name="Munos S."/>
        </authorList>
    </citation>
    <scope>NUCLEOTIDE SEQUENCE</scope>
    <source>
        <tissue evidence="2">Leaves</tissue>
    </source>
</reference>
<accession>A0A251U8Z4</accession>
<evidence type="ECO:0000256" key="1">
    <source>
        <dbReference type="SAM" id="MobiDB-lite"/>
    </source>
</evidence>
<dbReference type="AlphaFoldDB" id="A0A251U8Z4"/>
<name>A0A251U8Z4_HELAN</name>
<dbReference type="Gramene" id="mRNA:HanXRQr2_Chr08g0356271">
    <property type="protein sequence ID" value="mRNA:HanXRQr2_Chr08g0356271"/>
    <property type="gene ID" value="HanXRQr2_Chr08g0356271"/>
</dbReference>
<gene>
    <name evidence="3" type="ORF">HannXRQ_Chr08g0234911</name>
    <name evidence="2" type="ORF">HanXRQr2_Chr08g0356271</name>
</gene>
<feature type="region of interest" description="Disordered" evidence="1">
    <location>
        <begin position="1"/>
        <end position="36"/>
    </location>
</feature>
<dbReference type="EMBL" id="CM007897">
    <property type="protein sequence ID" value="OTG19513.1"/>
    <property type="molecule type" value="Genomic_DNA"/>
</dbReference>
<dbReference type="Proteomes" id="UP000215914">
    <property type="component" value="Chromosome 8"/>
</dbReference>
<reference evidence="2 4" key="1">
    <citation type="journal article" date="2017" name="Nature">
        <title>The sunflower genome provides insights into oil metabolism, flowering and Asterid evolution.</title>
        <authorList>
            <person name="Badouin H."/>
            <person name="Gouzy J."/>
            <person name="Grassa C.J."/>
            <person name="Murat F."/>
            <person name="Staton S.E."/>
            <person name="Cottret L."/>
            <person name="Lelandais-Briere C."/>
            <person name="Owens G.L."/>
            <person name="Carrere S."/>
            <person name="Mayjonade B."/>
            <person name="Legrand L."/>
            <person name="Gill N."/>
            <person name="Kane N.C."/>
            <person name="Bowers J.E."/>
            <person name="Hubner S."/>
            <person name="Bellec A."/>
            <person name="Berard A."/>
            <person name="Berges H."/>
            <person name="Blanchet N."/>
            <person name="Boniface M.C."/>
            <person name="Brunel D."/>
            <person name="Catrice O."/>
            <person name="Chaidir N."/>
            <person name="Claudel C."/>
            <person name="Donnadieu C."/>
            <person name="Faraut T."/>
            <person name="Fievet G."/>
            <person name="Helmstetter N."/>
            <person name="King M."/>
            <person name="Knapp S.J."/>
            <person name="Lai Z."/>
            <person name="Le Paslier M.C."/>
            <person name="Lippi Y."/>
            <person name="Lorenzon L."/>
            <person name="Mandel J.R."/>
            <person name="Marage G."/>
            <person name="Marchand G."/>
            <person name="Marquand E."/>
            <person name="Bret-Mestries E."/>
            <person name="Morien E."/>
            <person name="Nambeesan S."/>
            <person name="Nguyen T."/>
            <person name="Pegot-Espagnet P."/>
            <person name="Pouilly N."/>
            <person name="Raftis F."/>
            <person name="Sallet E."/>
            <person name="Schiex T."/>
            <person name="Thomas J."/>
            <person name="Vandecasteele C."/>
            <person name="Vares D."/>
            <person name="Vear F."/>
            <person name="Vautrin S."/>
            <person name="Crespi M."/>
            <person name="Mangin B."/>
            <person name="Burke J.M."/>
            <person name="Salse J."/>
            <person name="Munos S."/>
            <person name="Vincourt P."/>
            <person name="Rieseberg L.H."/>
            <person name="Langlade N.B."/>
        </authorList>
    </citation>
    <scope>NUCLEOTIDE SEQUENCE [LARGE SCALE GENOMIC DNA]</scope>
    <source>
        <strain evidence="4">cv. SF193</strain>
        <tissue evidence="2">Leaves</tissue>
    </source>
</reference>
<proteinExistence type="predicted"/>
<evidence type="ECO:0000313" key="2">
    <source>
        <dbReference type="EMBL" id="KAF5796812.1"/>
    </source>
</evidence>
<reference evidence="3" key="2">
    <citation type="submission" date="2017-02" db="EMBL/GenBank/DDBJ databases">
        <title>Sunflower complete genome.</title>
        <authorList>
            <person name="Langlade N."/>
            <person name="Munos S."/>
        </authorList>
    </citation>
    <scope>NUCLEOTIDE SEQUENCE [LARGE SCALE GENOMIC DNA]</scope>
    <source>
        <tissue evidence="3">Leaves</tissue>
    </source>
</reference>
<evidence type="ECO:0000313" key="3">
    <source>
        <dbReference type="EMBL" id="OTG19513.1"/>
    </source>
</evidence>
<dbReference type="InParanoid" id="A0A251U8Z4"/>